<feature type="compositionally biased region" description="Basic and acidic residues" evidence="1">
    <location>
        <begin position="484"/>
        <end position="494"/>
    </location>
</feature>
<dbReference type="InterPro" id="IPR011701">
    <property type="entry name" value="MFS"/>
</dbReference>
<dbReference type="AlphaFoldDB" id="F2KMH3"/>
<feature type="transmembrane region" description="Helical" evidence="2">
    <location>
        <begin position="352"/>
        <end position="377"/>
    </location>
</feature>
<reference evidence="3 4" key="1">
    <citation type="submission" date="2011-03" db="EMBL/GenBank/DDBJ databases">
        <title>The complete genome of Archaeoglobus veneficus SNP6.</title>
        <authorList>
            <consortium name="US DOE Joint Genome Institute (JGI-PGF)"/>
            <person name="Lucas S."/>
            <person name="Copeland A."/>
            <person name="Lapidus A."/>
            <person name="Bruce D."/>
            <person name="Goodwin L."/>
            <person name="Pitluck S."/>
            <person name="Kyrpides N."/>
            <person name="Mavromatis K."/>
            <person name="Pagani I."/>
            <person name="Ivanova N."/>
            <person name="Mikhailova N."/>
            <person name="Lu M."/>
            <person name="Detter J.C."/>
            <person name="Tapia R."/>
            <person name="Han C."/>
            <person name="Land M."/>
            <person name="Hauser L."/>
            <person name="Markowitz V."/>
            <person name="Cheng J.-F."/>
            <person name="Hugenholtz P."/>
            <person name="Woyke T."/>
            <person name="Wu D."/>
            <person name="Spring S."/>
            <person name="Brambilla E."/>
            <person name="Klenk H.-P."/>
            <person name="Eisen J.A."/>
        </authorList>
    </citation>
    <scope>NUCLEOTIDE SEQUENCE [LARGE SCALE GENOMIC DNA]</scope>
    <source>
        <strain>SNP6</strain>
    </source>
</reference>
<dbReference type="KEGG" id="ave:Arcve_1162"/>
<keyword evidence="2" id="KW-0812">Transmembrane</keyword>
<sequence>MEKERDIDLNRSLRNLLMDGIASQIMFSLVTVSIVSSYLASVNADPFIIGLVAAIPFLSQLIQLPSAIFAEKYSRKKISLLTNFVSRFSLLLIGVTLLISGSSILSFIILFATYHLFKETSAVAWSSWMRDLIPAHVRGEFYSKRVAYGKLVALFVVLVFTFIFNFLRDVAFSLVFIVAFAAGMTSLYFIRGIDDIEVERKGNRNLKEPLKNSNFLKLTLALSIWKFASEMALPFFSVYIIAILKYPVWVVIALTSVSQLSSTYFLRISGRIMDKFGNKPVAILSFISFSIAAFIFTFTTMPGKHPLTPLLLIVIYVLDGFYSAVPGIAFMNMIAKITHRGSSASYYAINNVMASMFAAVGSISGGFIASAFLSANFAVKIDIESSLGFIEIPAVHLAGYDFLFIISALISLMAAKLLRFFGEDGESSEEVVKEEIKHAVLYDVQTIMTHMHLLKLFNLDKPHAVNTPLHPSLSSFESPLQPEKGLEESIKELT</sequence>
<feature type="transmembrane region" description="Helical" evidence="2">
    <location>
        <begin position="310"/>
        <end position="331"/>
    </location>
</feature>
<dbReference type="Gene3D" id="1.20.1250.20">
    <property type="entry name" value="MFS general substrate transporter like domains"/>
    <property type="match status" value="2"/>
</dbReference>
<dbReference type="STRING" id="693661.Arcve_1162"/>
<protein>
    <submittedName>
        <fullName evidence="3">Major facilitator superfamily MFS_1</fullName>
    </submittedName>
</protein>
<dbReference type="Pfam" id="PF07690">
    <property type="entry name" value="MFS_1"/>
    <property type="match status" value="1"/>
</dbReference>
<dbReference type="eggNOG" id="arCOG00141">
    <property type="taxonomic scope" value="Archaea"/>
</dbReference>
<feature type="transmembrane region" description="Helical" evidence="2">
    <location>
        <begin position="21"/>
        <end position="41"/>
    </location>
</feature>
<evidence type="ECO:0000313" key="4">
    <source>
        <dbReference type="Proteomes" id="UP000008136"/>
    </source>
</evidence>
<name>F2KMH3_ARCVS</name>
<dbReference type="RefSeq" id="WP_013683834.1">
    <property type="nucleotide sequence ID" value="NC_015320.1"/>
</dbReference>
<dbReference type="GO" id="GO:0022857">
    <property type="term" value="F:transmembrane transporter activity"/>
    <property type="evidence" value="ECO:0007669"/>
    <property type="project" value="InterPro"/>
</dbReference>
<keyword evidence="2" id="KW-1133">Transmembrane helix</keyword>
<feature type="transmembrane region" description="Helical" evidence="2">
    <location>
        <begin position="397"/>
        <end position="418"/>
    </location>
</feature>
<dbReference type="InterPro" id="IPR036259">
    <property type="entry name" value="MFS_trans_sf"/>
</dbReference>
<dbReference type="SUPFAM" id="SSF103473">
    <property type="entry name" value="MFS general substrate transporter"/>
    <property type="match status" value="1"/>
</dbReference>
<gene>
    <name evidence="3" type="ordered locus">Arcve_1162</name>
</gene>
<evidence type="ECO:0000313" key="3">
    <source>
        <dbReference type="EMBL" id="AEA47170.1"/>
    </source>
</evidence>
<dbReference type="PANTHER" id="PTHR23526:SF2">
    <property type="entry name" value="MAJOR FACILITATOR SUPERFAMILY (MFS) PROFILE DOMAIN-CONTAINING PROTEIN"/>
    <property type="match status" value="1"/>
</dbReference>
<dbReference type="PANTHER" id="PTHR23526">
    <property type="entry name" value="INTEGRAL MEMBRANE TRANSPORT PROTEIN-RELATED"/>
    <property type="match status" value="1"/>
</dbReference>
<feature type="transmembrane region" description="Helical" evidence="2">
    <location>
        <begin position="47"/>
        <end position="68"/>
    </location>
</feature>
<accession>F2KMH3</accession>
<evidence type="ECO:0000256" key="2">
    <source>
        <dbReference type="SAM" id="Phobius"/>
    </source>
</evidence>
<proteinExistence type="predicted"/>
<dbReference type="GeneID" id="10394278"/>
<evidence type="ECO:0000256" key="1">
    <source>
        <dbReference type="SAM" id="MobiDB-lite"/>
    </source>
</evidence>
<feature type="region of interest" description="Disordered" evidence="1">
    <location>
        <begin position="474"/>
        <end position="494"/>
    </location>
</feature>
<organism evidence="3 4">
    <name type="scientific">Archaeoglobus veneficus (strain DSM 11195 / SNP6)</name>
    <dbReference type="NCBI Taxonomy" id="693661"/>
    <lineage>
        <taxon>Archaea</taxon>
        <taxon>Methanobacteriati</taxon>
        <taxon>Methanobacteriota</taxon>
        <taxon>Archaeoglobi</taxon>
        <taxon>Archaeoglobales</taxon>
        <taxon>Archaeoglobaceae</taxon>
        <taxon>Archaeoglobus</taxon>
    </lineage>
</organism>
<dbReference type="OrthoDB" id="107236at2157"/>
<feature type="transmembrane region" description="Helical" evidence="2">
    <location>
        <begin position="146"/>
        <end position="164"/>
    </location>
</feature>
<dbReference type="HOGENOM" id="CLU_025379_0_0_2"/>
<dbReference type="EMBL" id="CP002588">
    <property type="protein sequence ID" value="AEA47170.1"/>
    <property type="molecule type" value="Genomic_DNA"/>
</dbReference>
<keyword evidence="4" id="KW-1185">Reference proteome</keyword>
<feature type="transmembrane region" description="Helical" evidence="2">
    <location>
        <begin position="280"/>
        <end position="298"/>
    </location>
</feature>
<feature type="transmembrane region" description="Helical" evidence="2">
    <location>
        <begin position="170"/>
        <end position="193"/>
    </location>
</feature>
<dbReference type="InterPro" id="IPR052528">
    <property type="entry name" value="Sugar_transport-like"/>
</dbReference>
<dbReference type="Proteomes" id="UP000008136">
    <property type="component" value="Chromosome"/>
</dbReference>
<keyword evidence="2" id="KW-0472">Membrane</keyword>